<proteinExistence type="inferred from homology"/>
<dbReference type="AlphaFoldDB" id="A0A1E3AAZ0"/>
<evidence type="ECO:0000313" key="7">
    <source>
        <dbReference type="EMBL" id="ODR43759.1"/>
    </source>
</evidence>
<sequence length="308" mass="35215">MNLNQLIYASEINRLGSFSRAAQTLYISQSALSKSIHALELELEQEIFIRTTEGITTTDFGRAFLAEAEKTLQHVDRIKSMAVQAEEKKGQPLKFSASCGQMLFASEIFARLLAQYLNADTDFQFYQKTYSEVFTDVKDGRCDLGILMTLNLYTEEACSLFAQNDMEYHALGRLNVGVAVDRNNPVNELGITRLRKGLLSEQLLITTKETIYPFTREEKEIRTAFGNPRVVYVADNDTAFSLCGQIPAYFCVAQSAKIYNKLNLPISMVIYPYQNVNLKYEFGWIKKNQTELTRVERTFISEIMRLFR</sequence>
<name>A0A1E3AAZ0_9FIRM</name>
<evidence type="ECO:0000256" key="3">
    <source>
        <dbReference type="ARBA" id="ARBA00023125"/>
    </source>
</evidence>
<dbReference type="PATRIC" id="fig|1432052.4.peg.1641"/>
<keyword evidence="4" id="KW-0804">Transcription</keyword>
<dbReference type="EMBL" id="MCGH01000002">
    <property type="protein sequence ID" value="ODM05571.1"/>
    <property type="molecule type" value="Genomic_DNA"/>
</dbReference>
<gene>
    <name evidence="6" type="primary">cysB_1</name>
    <name evidence="7" type="ORF">BEI59_29810</name>
    <name evidence="6" type="ORF">BEI61_01460</name>
</gene>
<dbReference type="GO" id="GO:0003677">
    <property type="term" value="F:DNA binding"/>
    <property type="evidence" value="ECO:0007669"/>
    <property type="project" value="UniProtKB-KW"/>
</dbReference>
<dbReference type="Proteomes" id="UP000094271">
    <property type="component" value="Unassembled WGS sequence"/>
</dbReference>
<dbReference type="PANTHER" id="PTHR30346">
    <property type="entry name" value="TRANSCRIPTIONAL DUAL REGULATOR HCAR-RELATED"/>
    <property type="match status" value="1"/>
</dbReference>
<dbReference type="SUPFAM" id="SSF53850">
    <property type="entry name" value="Periplasmic binding protein-like II"/>
    <property type="match status" value="1"/>
</dbReference>
<keyword evidence="2" id="KW-0805">Transcription regulation</keyword>
<dbReference type="InterPro" id="IPR000847">
    <property type="entry name" value="LysR_HTH_N"/>
</dbReference>
<evidence type="ECO:0000259" key="5">
    <source>
        <dbReference type="PROSITE" id="PS50931"/>
    </source>
</evidence>
<protein>
    <submittedName>
        <fullName evidence="6">HTH-type transcriptional regulator CysB</fullName>
    </submittedName>
</protein>
<dbReference type="SUPFAM" id="SSF46785">
    <property type="entry name" value="Winged helix' DNA-binding domain"/>
    <property type="match status" value="1"/>
</dbReference>
<dbReference type="EMBL" id="MEHA01000033">
    <property type="protein sequence ID" value="ODR43759.1"/>
    <property type="molecule type" value="Genomic_DNA"/>
</dbReference>
<dbReference type="PANTHER" id="PTHR30346:SF0">
    <property type="entry name" value="HCA OPERON TRANSCRIPTIONAL ACTIVATOR HCAR"/>
    <property type="match status" value="1"/>
</dbReference>
<dbReference type="InterPro" id="IPR036390">
    <property type="entry name" value="WH_DNA-bd_sf"/>
</dbReference>
<dbReference type="RefSeq" id="WP_069151785.1">
    <property type="nucleotide sequence ID" value="NZ_DAWDRA010000174.1"/>
</dbReference>
<dbReference type="Gene3D" id="1.10.10.10">
    <property type="entry name" value="Winged helix-like DNA-binding domain superfamily/Winged helix DNA-binding domain"/>
    <property type="match status" value="1"/>
</dbReference>
<dbReference type="GO" id="GO:0032993">
    <property type="term" value="C:protein-DNA complex"/>
    <property type="evidence" value="ECO:0007669"/>
    <property type="project" value="TreeGrafter"/>
</dbReference>
<evidence type="ECO:0000256" key="4">
    <source>
        <dbReference type="ARBA" id="ARBA00023163"/>
    </source>
</evidence>
<feature type="domain" description="HTH lysR-type" evidence="5">
    <location>
        <begin position="1"/>
        <end position="58"/>
    </location>
</feature>
<evidence type="ECO:0000313" key="8">
    <source>
        <dbReference type="Proteomes" id="UP000094067"/>
    </source>
</evidence>
<reference evidence="6 8" key="1">
    <citation type="submission" date="2016-07" db="EMBL/GenBank/DDBJ databases">
        <title>Characterization of isolates of Eisenbergiella tayi derived from blood cultures, using whole genome sequencing.</title>
        <authorList>
            <person name="Burdz T."/>
            <person name="Wiebe D."/>
            <person name="Huynh C."/>
            <person name="Bernard K."/>
        </authorList>
    </citation>
    <scope>NUCLEOTIDE SEQUENCE [LARGE SCALE GENOMIC DNA]</scope>
    <source>
        <strain evidence="6 8">NML 110608</strain>
    </source>
</reference>
<evidence type="ECO:0000313" key="9">
    <source>
        <dbReference type="Proteomes" id="UP000094271"/>
    </source>
</evidence>
<accession>A0A1E3AAZ0</accession>
<dbReference type="Proteomes" id="UP000094067">
    <property type="component" value="Unassembled WGS sequence"/>
</dbReference>
<evidence type="ECO:0000256" key="1">
    <source>
        <dbReference type="ARBA" id="ARBA00009437"/>
    </source>
</evidence>
<evidence type="ECO:0000256" key="2">
    <source>
        <dbReference type="ARBA" id="ARBA00023015"/>
    </source>
</evidence>
<dbReference type="InterPro" id="IPR036388">
    <property type="entry name" value="WH-like_DNA-bd_sf"/>
</dbReference>
<keyword evidence="3" id="KW-0238">DNA-binding</keyword>
<comment type="caution">
    <text evidence="6">The sequence shown here is derived from an EMBL/GenBank/DDBJ whole genome shotgun (WGS) entry which is preliminary data.</text>
</comment>
<reference evidence="7 9" key="2">
    <citation type="submission" date="2016-08" db="EMBL/GenBank/DDBJ databases">
        <authorList>
            <person name="Seilhamer J.J."/>
        </authorList>
    </citation>
    <scope>NUCLEOTIDE SEQUENCE [LARGE SCALE GENOMIC DNA]</scope>
    <source>
        <strain evidence="7 9">NML150140-1</strain>
    </source>
</reference>
<comment type="similarity">
    <text evidence="1">Belongs to the LysR transcriptional regulatory family.</text>
</comment>
<dbReference type="PROSITE" id="PS50931">
    <property type="entry name" value="HTH_LYSR"/>
    <property type="match status" value="1"/>
</dbReference>
<dbReference type="GO" id="GO:0003700">
    <property type="term" value="F:DNA-binding transcription factor activity"/>
    <property type="evidence" value="ECO:0007669"/>
    <property type="project" value="InterPro"/>
</dbReference>
<dbReference type="PRINTS" id="PR00039">
    <property type="entry name" value="HTHLYSR"/>
</dbReference>
<organism evidence="6 8">
    <name type="scientific">Eisenbergiella tayi</name>
    <dbReference type="NCBI Taxonomy" id="1432052"/>
    <lineage>
        <taxon>Bacteria</taxon>
        <taxon>Bacillati</taxon>
        <taxon>Bacillota</taxon>
        <taxon>Clostridia</taxon>
        <taxon>Lachnospirales</taxon>
        <taxon>Lachnospiraceae</taxon>
        <taxon>Eisenbergiella</taxon>
    </lineage>
</organism>
<evidence type="ECO:0000313" key="6">
    <source>
        <dbReference type="EMBL" id="ODM05571.1"/>
    </source>
</evidence>
<dbReference type="Pfam" id="PF00126">
    <property type="entry name" value="HTH_1"/>
    <property type="match status" value="1"/>
</dbReference>
<dbReference type="FunFam" id="1.10.10.10:FF:000001">
    <property type="entry name" value="LysR family transcriptional regulator"/>
    <property type="match status" value="1"/>
</dbReference>